<reference evidence="7 8" key="1">
    <citation type="submission" date="2020-07" db="EMBL/GenBank/DDBJ databases">
        <authorList>
            <person name="Zhuang K."/>
            <person name="Ran Y."/>
        </authorList>
    </citation>
    <scope>NUCLEOTIDE SEQUENCE [LARGE SCALE GENOMIC DNA]</scope>
    <source>
        <strain evidence="7 8">WCH-YHL-001</strain>
    </source>
</reference>
<sequence length="279" mass="29863">MVANLTGTDWLRALRPDPDVRTVLVCFPPGGGSATAYRLLAQRFGSGTAVFAVQYPGRQDRLGEPLVTDLAELAERTAQDLLGWPDTTRVALFGHSMGATVAYETARRLQAAGRPPLHLFVSGRTAPASAATGRLHEGPDEGLIAEVERLANDPGPVALLRSEPSLAELVLPALRADYQAVETYRYRAGDPLSCPITALISTADPTVSVEQAGEWSAYTTADFQRATFDGGHFYLDLPENIPAVADLVARRLDNQNHPTQDTTTHTATANRTSSSASRG</sequence>
<evidence type="ECO:0000259" key="6">
    <source>
        <dbReference type="SMART" id="SM00824"/>
    </source>
</evidence>
<evidence type="ECO:0000256" key="2">
    <source>
        <dbReference type="ARBA" id="ARBA00015007"/>
    </source>
</evidence>
<accession>A0A7D6V8Y7</accession>
<dbReference type="GO" id="GO:0016787">
    <property type="term" value="F:hydrolase activity"/>
    <property type="evidence" value="ECO:0007669"/>
    <property type="project" value="UniProtKB-KW"/>
</dbReference>
<protein>
    <recommendedName>
        <fullName evidence="2">Thioesterase TesA</fullName>
    </recommendedName>
</protein>
<dbReference type="InterPro" id="IPR012223">
    <property type="entry name" value="TEII"/>
</dbReference>
<dbReference type="InterPro" id="IPR020802">
    <property type="entry name" value="TesA-like"/>
</dbReference>
<evidence type="ECO:0000256" key="3">
    <source>
        <dbReference type="ARBA" id="ARBA00022801"/>
    </source>
</evidence>
<proteinExistence type="inferred from homology"/>
<dbReference type="InterPro" id="IPR029058">
    <property type="entry name" value="AB_hydrolase_fold"/>
</dbReference>
<evidence type="ECO:0000256" key="5">
    <source>
        <dbReference type="SAM" id="MobiDB-lite"/>
    </source>
</evidence>
<evidence type="ECO:0000256" key="4">
    <source>
        <dbReference type="ARBA" id="ARBA00024293"/>
    </source>
</evidence>
<dbReference type="Proteomes" id="UP000515512">
    <property type="component" value="Chromosome"/>
</dbReference>
<dbReference type="GO" id="GO:0008610">
    <property type="term" value="P:lipid biosynthetic process"/>
    <property type="evidence" value="ECO:0007669"/>
    <property type="project" value="TreeGrafter"/>
</dbReference>
<dbReference type="Pfam" id="PF00975">
    <property type="entry name" value="Thioesterase"/>
    <property type="match status" value="1"/>
</dbReference>
<dbReference type="SMART" id="SM00824">
    <property type="entry name" value="PKS_TE"/>
    <property type="match status" value="1"/>
</dbReference>
<dbReference type="SUPFAM" id="SSF53474">
    <property type="entry name" value="alpha/beta-Hydrolases"/>
    <property type="match status" value="1"/>
</dbReference>
<dbReference type="PANTHER" id="PTHR11487:SF0">
    <property type="entry name" value="S-ACYL FATTY ACID SYNTHASE THIOESTERASE, MEDIUM CHAIN"/>
    <property type="match status" value="1"/>
</dbReference>
<gene>
    <name evidence="7" type="ORF">H0264_24695</name>
</gene>
<keyword evidence="8" id="KW-1185">Reference proteome</keyword>
<comment type="similarity">
    <text evidence="1">Belongs to the thioesterase family.</text>
</comment>
<evidence type="ECO:0000313" key="7">
    <source>
        <dbReference type="EMBL" id="QLY28542.1"/>
    </source>
</evidence>
<dbReference type="InterPro" id="IPR001031">
    <property type="entry name" value="Thioesterase"/>
</dbReference>
<name>A0A7D6V8Y7_9NOCA</name>
<dbReference type="EMBL" id="CP059399">
    <property type="protein sequence ID" value="QLY28542.1"/>
    <property type="molecule type" value="Genomic_DNA"/>
</dbReference>
<organism evidence="7 8">
    <name type="scientific">Nocardia huaxiensis</name>
    <dbReference type="NCBI Taxonomy" id="2755382"/>
    <lineage>
        <taxon>Bacteria</taxon>
        <taxon>Bacillati</taxon>
        <taxon>Actinomycetota</taxon>
        <taxon>Actinomycetes</taxon>
        <taxon>Mycobacteriales</taxon>
        <taxon>Nocardiaceae</taxon>
        <taxon>Nocardia</taxon>
    </lineage>
</organism>
<feature type="region of interest" description="Disordered" evidence="5">
    <location>
        <begin position="255"/>
        <end position="279"/>
    </location>
</feature>
<dbReference type="PANTHER" id="PTHR11487">
    <property type="entry name" value="THIOESTERASE"/>
    <property type="match status" value="1"/>
</dbReference>
<evidence type="ECO:0000256" key="1">
    <source>
        <dbReference type="ARBA" id="ARBA00007169"/>
    </source>
</evidence>
<dbReference type="AlphaFoldDB" id="A0A7D6V8Y7"/>
<keyword evidence="3" id="KW-0378">Hydrolase</keyword>
<dbReference type="Gene3D" id="3.40.50.1820">
    <property type="entry name" value="alpha/beta hydrolase"/>
    <property type="match status" value="1"/>
</dbReference>
<feature type="domain" description="Thioesterase TesA-like" evidence="6">
    <location>
        <begin position="25"/>
        <end position="252"/>
    </location>
</feature>
<evidence type="ECO:0000313" key="8">
    <source>
        <dbReference type="Proteomes" id="UP000515512"/>
    </source>
</evidence>
<dbReference type="KEGG" id="nhu:H0264_24695"/>
<comment type="catalytic activity">
    <reaction evidence="4">
        <text>a fatty acyl-CoA + H2O = a fatty acid + CoA + H(+)</text>
        <dbReference type="Rhea" id="RHEA:16781"/>
        <dbReference type="ChEBI" id="CHEBI:15377"/>
        <dbReference type="ChEBI" id="CHEBI:15378"/>
        <dbReference type="ChEBI" id="CHEBI:28868"/>
        <dbReference type="ChEBI" id="CHEBI:57287"/>
        <dbReference type="ChEBI" id="CHEBI:77636"/>
    </reaction>
</comment>